<feature type="compositionally biased region" description="Acidic residues" evidence="1">
    <location>
        <begin position="250"/>
        <end position="265"/>
    </location>
</feature>
<feature type="region of interest" description="Disordered" evidence="1">
    <location>
        <begin position="616"/>
        <end position="707"/>
    </location>
</feature>
<feature type="compositionally biased region" description="Basic and acidic residues" evidence="1">
    <location>
        <begin position="1016"/>
        <end position="1025"/>
    </location>
</feature>
<feature type="compositionally biased region" description="Low complexity" evidence="1">
    <location>
        <begin position="968"/>
        <end position="979"/>
    </location>
</feature>
<feature type="compositionally biased region" description="Low complexity" evidence="1">
    <location>
        <begin position="156"/>
        <end position="179"/>
    </location>
</feature>
<dbReference type="Gene3D" id="2.170.270.10">
    <property type="entry name" value="SET domain"/>
    <property type="match status" value="1"/>
</dbReference>
<evidence type="ECO:0000256" key="1">
    <source>
        <dbReference type="SAM" id="MobiDB-lite"/>
    </source>
</evidence>
<feature type="non-terminal residue" evidence="2">
    <location>
        <position position="1025"/>
    </location>
</feature>
<dbReference type="AlphaFoldDB" id="A0AAD4GZV7"/>
<feature type="compositionally biased region" description="Basic and acidic residues" evidence="1">
    <location>
        <begin position="626"/>
        <end position="640"/>
    </location>
</feature>
<dbReference type="InterPro" id="IPR046341">
    <property type="entry name" value="SET_dom_sf"/>
</dbReference>
<feature type="compositionally biased region" description="Low complexity" evidence="1">
    <location>
        <begin position="446"/>
        <end position="463"/>
    </location>
</feature>
<feature type="compositionally biased region" description="Polar residues" evidence="1">
    <location>
        <begin position="464"/>
        <end position="477"/>
    </location>
</feature>
<evidence type="ECO:0008006" key="4">
    <source>
        <dbReference type="Google" id="ProtNLM"/>
    </source>
</evidence>
<feature type="region of interest" description="Disordered" evidence="1">
    <location>
        <begin position="297"/>
        <end position="375"/>
    </location>
</feature>
<feature type="compositionally biased region" description="Acidic residues" evidence="1">
    <location>
        <begin position="641"/>
        <end position="655"/>
    </location>
</feature>
<feature type="compositionally biased region" description="Low complexity" evidence="1">
    <location>
        <begin position="34"/>
        <end position="46"/>
    </location>
</feature>
<feature type="region of interest" description="Disordered" evidence="1">
    <location>
        <begin position="224"/>
        <end position="269"/>
    </location>
</feature>
<feature type="non-terminal residue" evidence="2">
    <location>
        <position position="1"/>
    </location>
</feature>
<feature type="compositionally biased region" description="Gly residues" evidence="1">
    <location>
        <begin position="662"/>
        <end position="673"/>
    </location>
</feature>
<feature type="compositionally biased region" description="Low complexity" evidence="1">
    <location>
        <begin position="299"/>
        <end position="308"/>
    </location>
</feature>
<feature type="region of interest" description="Disordered" evidence="1">
    <location>
        <begin position="964"/>
        <end position="1025"/>
    </location>
</feature>
<dbReference type="EMBL" id="JAAAIL010002935">
    <property type="protein sequence ID" value="KAG0253481.1"/>
    <property type="molecule type" value="Genomic_DNA"/>
</dbReference>
<evidence type="ECO:0000313" key="3">
    <source>
        <dbReference type="Proteomes" id="UP001194580"/>
    </source>
</evidence>
<dbReference type="SUPFAM" id="SSF82199">
    <property type="entry name" value="SET domain"/>
    <property type="match status" value="1"/>
</dbReference>
<dbReference type="Proteomes" id="UP001194580">
    <property type="component" value="Unassembled WGS sequence"/>
</dbReference>
<accession>A0AAD4GZV7</accession>
<reference evidence="2" key="1">
    <citation type="journal article" date="2020" name="Fungal Divers.">
        <title>Resolving the Mortierellaceae phylogeny through synthesis of multi-gene phylogenetics and phylogenomics.</title>
        <authorList>
            <person name="Vandepol N."/>
            <person name="Liber J."/>
            <person name="Desiro A."/>
            <person name="Na H."/>
            <person name="Kennedy M."/>
            <person name="Barry K."/>
            <person name="Grigoriev I.V."/>
            <person name="Miller A.N."/>
            <person name="O'Donnell K."/>
            <person name="Stajich J.E."/>
            <person name="Bonito G."/>
        </authorList>
    </citation>
    <scope>NUCLEOTIDE SEQUENCE</scope>
    <source>
        <strain evidence="2">NRRL 28262</strain>
    </source>
</reference>
<feature type="compositionally biased region" description="Polar residues" evidence="1">
    <location>
        <begin position="99"/>
        <end position="128"/>
    </location>
</feature>
<feature type="compositionally biased region" description="Basic and acidic residues" evidence="1">
    <location>
        <begin position="225"/>
        <end position="240"/>
    </location>
</feature>
<protein>
    <recommendedName>
        <fullName evidence="4">SET domain-containing protein</fullName>
    </recommendedName>
</protein>
<gene>
    <name evidence="2" type="ORF">BGZ95_006305</name>
</gene>
<evidence type="ECO:0000313" key="2">
    <source>
        <dbReference type="EMBL" id="KAG0253481.1"/>
    </source>
</evidence>
<feature type="region of interest" description="Disordered" evidence="1">
    <location>
        <begin position="98"/>
        <end position="211"/>
    </location>
</feature>
<feature type="region of interest" description="Disordered" evidence="1">
    <location>
        <begin position="31"/>
        <end position="51"/>
    </location>
</feature>
<keyword evidence="3" id="KW-1185">Reference proteome</keyword>
<sequence>AAAFMDPDAIRMVTSTPAAADEGDYRFHRFGEEQQQQQQQQQQHQQQHQHRPLMMAKTVSAPVSSAYRRPLHPLSRPLPPRPTDLVEETVYMDVDVEPTSATSSHGTLRRPSSSGTSVKCNTGTQTLFTKGPGSNRHHSSPTSSRFVPPPPSTLISSANAFSDLSASSSTTTTTTLTSTGKSRHVASPVSSSTYDASLPDTEWRSGMKADPATTTRLSFAINKEGAGHRVKEEDIAKSSNHEQQGAAEREEGEVEEEEEGEDEVMSEGVVHVNNYLSPITLSPPNKIPVPLILTSALPQQQQQRQSSSHGDDPPMTPTSARTPRTPKQARTPKNSRPTKRSQNDPISASSGSVPLPSSSGRGGKNSTRDSNAVDYFYSPFPPSTCSPASSPSSPSSSFQAQLQQLTNKFVSIQPHASPTSRFRRTNATTAALPFSPPASPGKGQEHLSSSTHSSPTKSHGGHSARSTGGNVGGSKSTLKPKWHTQPYMMFLALRAMPNRTAPRQELIHAAVELDKKFSAEKGLPRVFTGKTPMNSASACLTNNGDKYFIPFKPEGSRSTHFRLAYQPGDFNTAVADYNGWMEELIRHDWPLCFGAPKDMNVIEAAAATATAMSTAAAGGGITGRPDFARTDSDSRKRGPDTDAEELEQQQQDEDLLLQLSYSGGGGGGGGGSGSKKIKSTAVSVDGEDEKVEEGQMKTGASSPSSFTLDEISSLNHIRGIFHHNTNSSGKATGMGVRRLDLDLDAAGRLDEPNSCPPTPATATALELERGLKLDDSPMIANRIRRRVVEVEDMDFSRVPSSLAEVVEVKESSVPQAGRGLFAKMDLPAGTPLGFYFGVPMTENEFDSLKEGVGAASQYSIMYQRTVLDATDEQGQPFKQQQGVSGNGRVEGQVEGEELLCPFHFLNEDKDGNVSFISGSQVNQVICTTNRKILAGSELLVFFPRESERHWPVAAPVVTSGSAAAVKGATPDPSTAAPAAVGGGDGEHQDPDGSGSTGSERWSRDAGTASPSPSGRPRRETANKPV</sequence>
<feature type="compositionally biased region" description="Polar residues" evidence="1">
    <location>
        <begin position="698"/>
        <end position="707"/>
    </location>
</feature>
<feature type="compositionally biased region" description="Low complexity" evidence="1">
    <location>
        <begin position="385"/>
        <end position="397"/>
    </location>
</feature>
<name>A0AAD4GZV7_9FUNG</name>
<feature type="compositionally biased region" description="Low complexity" evidence="1">
    <location>
        <begin position="347"/>
        <end position="359"/>
    </location>
</feature>
<feature type="region of interest" description="Disordered" evidence="1">
    <location>
        <begin position="382"/>
        <end position="401"/>
    </location>
</feature>
<comment type="caution">
    <text evidence="2">The sequence shown here is derived from an EMBL/GenBank/DDBJ whole genome shotgun (WGS) entry which is preliminary data.</text>
</comment>
<proteinExistence type="predicted"/>
<feature type="region of interest" description="Disordered" evidence="1">
    <location>
        <begin position="430"/>
        <end position="480"/>
    </location>
</feature>
<organism evidence="2 3">
    <name type="scientific">Linnemannia exigua</name>
    <dbReference type="NCBI Taxonomy" id="604196"/>
    <lineage>
        <taxon>Eukaryota</taxon>
        <taxon>Fungi</taxon>
        <taxon>Fungi incertae sedis</taxon>
        <taxon>Mucoromycota</taxon>
        <taxon>Mortierellomycotina</taxon>
        <taxon>Mortierellomycetes</taxon>
        <taxon>Mortierellales</taxon>
        <taxon>Mortierellaceae</taxon>
        <taxon>Linnemannia</taxon>
    </lineage>
</organism>